<dbReference type="EMBL" id="PKSL01000035">
    <property type="protein sequence ID" value="POW11915.1"/>
    <property type="molecule type" value="Genomic_DNA"/>
</dbReference>
<name>A0A2S4VQU0_9BASI</name>
<sequence>MARLYHNHVAFEVIGLCHSTSPMSQGPPRVPLLASKTLDNPEMQITKEAAGVSHTTKEAAGYVSDKACELACSASKEVNKTIAKDSHASLSTRATAAKDAICDKSKEMKYGASAEVHKKAAGM</sequence>
<gene>
    <name evidence="1" type="ORF">PSTT_04911</name>
</gene>
<comment type="caution">
    <text evidence="1">The sequence shown here is derived from an EMBL/GenBank/DDBJ whole genome shotgun (WGS) entry which is preliminary data.</text>
</comment>
<accession>A0A2S4VQU0</accession>
<dbReference type="InterPro" id="IPR020100">
    <property type="entry name" value="Glc-repressible_Grg1"/>
</dbReference>
<proteinExistence type="predicted"/>
<keyword evidence="2" id="KW-1185">Reference proteome</keyword>
<dbReference type="Pfam" id="PF11034">
    <property type="entry name" value="Grg1"/>
    <property type="match status" value="1"/>
</dbReference>
<dbReference type="PANTHER" id="PTHR38789:SF1">
    <property type="entry name" value="GLUCOSE-REPRESSIBLE GENE PROTEIN-RELATED"/>
    <property type="match status" value="1"/>
</dbReference>
<reference evidence="1" key="1">
    <citation type="submission" date="2017-12" db="EMBL/GenBank/DDBJ databases">
        <title>Gene loss provides genomic basis for host adaptation in cereal stripe rust fungi.</title>
        <authorList>
            <person name="Xia C."/>
        </authorList>
    </citation>
    <scope>NUCLEOTIDE SEQUENCE [LARGE SCALE GENOMIC DNA]</scope>
    <source>
        <strain evidence="1">93-210</strain>
    </source>
</reference>
<organism evidence="1 2">
    <name type="scientific">Puccinia striiformis</name>
    <dbReference type="NCBI Taxonomy" id="27350"/>
    <lineage>
        <taxon>Eukaryota</taxon>
        <taxon>Fungi</taxon>
        <taxon>Dikarya</taxon>
        <taxon>Basidiomycota</taxon>
        <taxon>Pucciniomycotina</taxon>
        <taxon>Pucciniomycetes</taxon>
        <taxon>Pucciniales</taxon>
        <taxon>Pucciniaceae</taxon>
        <taxon>Puccinia</taxon>
    </lineage>
</organism>
<dbReference type="AlphaFoldDB" id="A0A2S4VQU0"/>
<dbReference type="VEuPathDB" id="FungiDB:PSHT_03026"/>
<dbReference type="PANTHER" id="PTHR38789">
    <property type="entry name" value="REPRESSIBLE PROTEIN GRG1, PUTATIVE (AFU_ORTHOLOGUE AFUA_5G14210)-RELATED"/>
    <property type="match status" value="1"/>
</dbReference>
<evidence type="ECO:0000313" key="1">
    <source>
        <dbReference type="EMBL" id="POW11915.1"/>
    </source>
</evidence>
<dbReference type="Proteomes" id="UP000239156">
    <property type="component" value="Unassembled WGS sequence"/>
</dbReference>
<evidence type="ECO:0000313" key="2">
    <source>
        <dbReference type="Proteomes" id="UP000239156"/>
    </source>
</evidence>
<dbReference type="VEuPathDB" id="FungiDB:PSTT_04911"/>
<protein>
    <submittedName>
        <fullName evidence="1">Uncharacterized protein</fullName>
    </submittedName>
</protein>